<feature type="domain" description="dUTPase-like" evidence="7">
    <location>
        <begin position="5"/>
        <end position="86"/>
    </location>
</feature>
<dbReference type="AlphaFoldDB" id="A0A7J6TBD1"/>
<comment type="function">
    <text evidence="5">Involved in nucleotide metabolism via production of dUMP, the immediate precursor of thymidine nucleotides, and decreases the intracellular concentration of dUTP so that uracil cannot be incorporated into DNA.</text>
</comment>
<evidence type="ECO:0000256" key="3">
    <source>
        <dbReference type="ARBA" id="ARBA00022801"/>
    </source>
</evidence>
<comment type="catalytic activity">
    <reaction evidence="5">
        <text>dUTP + H2O = dUMP + diphosphate + H(+)</text>
        <dbReference type="Rhea" id="RHEA:10248"/>
        <dbReference type="ChEBI" id="CHEBI:15377"/>
        <dbReference type="ChEBI" id="CHEBI:15378"/>
        <dbReference type="ChEBI" id="CHEBI:33019"/>
        <dbReference type="ChEBI" id="CHEBI:61555"/>
        <dbReference type="ChEBI" id="CHEBI:246422"/>
        <dbReference type="EC" id="3.6.1.23"/>
    </reaction>
</comment>
<sequence>GLSWLLMARSSISKTPLRLSNSIGLIDQGYRGEIIAAVDNIKNEAYTVKGGDRLVQAVGFDGKGITMELVEELDETTRGEGGFGSTDQKSCKTVEKQDPPIKRSKVVGEVASAARESVGA</sequence>
<dbReference type="PANTHER" id="PTHR11241">
    <property type="entry name" value="DEOXYURIDINE 5'-TRIPHOSPHATE NUCLEOTIDOHYDROLASE"/>
    <property type="match status" value="1"/>
</dbReference>
<dbReference type="GO" id="GO:0004170">
    <property type="term" value="F:dUTP diphosphatase activity"/>
    <property type="evidence" value="ECO:0007669"/>
    <property type="project" value="UniProtKB-UniRule"/>
</dbReference>
<evidence type="ECO:0000256" key="6">
    <source>
        <dbReference type="SAM" id="MobiDB-lite"/>
    </source>
</evidence>
<organism evidence="8 9">
    <name type="scientific">Perkinsus olseni</name>
    <name type="common">Perkinsus atlanticus</name>
    <dbReference type="NCBI Taxonomy" id="32597"/>
    <lineage>
        <taxon>Eukaryota</taxon>
        <taxon>Sar</taxon>
        <taxon>Alveolata</taxon>
        <taxon>Perkinsozoa</taxon>
        <taxon>Perkinsea</taxon>
        <taxon>Perkinsida</taxon>
        <taxon>Perkinsidae</taxon>
        <taxon>Perkinsus</taxon>
    </lineage>
</organism>
<keyword evidence="4 5" id="KW-0546">Nucleotide metabolism</keyword>
<feature type="region of interest" description="Disordered" evidence="6">
    <location>
        <begin position="76"/>
        <end position="99"/>
    </location>
</feature>
<protein>
    <recommendedName>
        <fullName evidence="5">Deoxyuridine 5'-triphosphate nucleotidohydrolase</fullName>
        <shortName evidence="5">dUTPase</shortName>
        <ecNumber evidence="5">3.6.1.23</ecNumber>
    </recommendedName>
    <alternativeName>
        <fullName evidence="5">dUTP pyrophosphatase</fullName>
    </alternativeName>
</protein>
<dbReference type="InterPro" id="IPR036157">
    <property type="entry name" value="dUTPase-like_sf"/>
</dbReference>
<dbReference type="PANTHER" id="PTHR11241:SF0">
    <property type="entry name" value="DEOXYURIDINE 5'-TRIPHOSPHATE NUCLEOTIDOHYDROLASE"/>
    <property type="match status" value="1"/>
</dbReference>
<dbReference type="GO" id="GO:0006226">
    <property type="term" value="P:dUMP biosynthetic process"/>
    <property type="evidence" value="ECO:0007669"/>
    <property type="project" value="UniProtKB-UniRule"/>
</dbReference>
<evidence type="ECO:0000313" key="8">
    <source>
        <dbReference type="EMBL" id="KAF4742221.1"/>
    </source>
</evidence>
<dbReference type="InterPro" id="IPR008181">
    <property type="entry name" value="dUTPase"/>
</dbReference>
<gene>
    <name evidence="8" type="ORF">FOZ63_026115</name>
</gene>
<keyword evidence="9" id="KW-1185">Reference proteome</keyword>
<accession>A0A7J6TBD1</accession>
<evidence type="ECO:0000313" key="9">
    <source>
        <dbReference type="Proteomes" id="UP000553632"/>
    </source>
</evidence>
<dbReference type="InterPro" id="IPR029054">
    <property type="entry name" value="dUTPase-like"/>
</dbReference>
<keyword evidence="3 5" id="KW-0378">Hydrolase</keyword>
<name>A0A7J6TBD1_PEROL</name>
<dbReference type="InterPro" id="IPR033704">
    <property type="entry name" value="dUTPase_trimeric"/>
</dbReference>
<evidence type="ECO:0000256" key="1">
    <source>
        <dbReference type="ARBA" id="ARBA00005142"/>
    </source>
</evidence>
<dbReference type="EC" id="3.6.1.23" evidence="5"/>
<reference evidence="8 9" key="1">
    <citation type="submission" date="2020-04" db="EMBL/GenBank/DDBJ databases">
        <title>Perkinsus olseni comparative genomics.</title>
        <authorList>
            <person name="Bogema D.R."/>
        </authorList>
    </citation>
    <scope>NUCLEOTIDE SEQUENCE [LARGE SCALE GENOMIC DNA]</scope>
    <source>
        <strain evidence="8 9">ATCC PRA-207</strain>
    </source>
</reference>
<feature type="non-terminal residue" evidence="8">
    <location>
        <position position="1"/>
    </location>
</feature>
<dbReference type="SUPFAM" id="SSF51283">
    <property type="entry name" value="dUTPase-like"/>
    <property type="match status" value="1"/>
</dbReference>
<evidence type="ECO:0000259" key="7">
    <source>
        <dbReference type="Pfam" id="PF00692"/>
    </source>
</evidence>
<comment type="pathway">
    <text evidence="1 5">Pyrimidine metabolism; dUMP biosynthesis; dUMP from dCTP (dUTP route): step 2/2.</text>
</comment>
<keyword evidence="5" id="KW-0460">Magnesium</keyword>
<dbReference type="EMBL" id="JABANO010012194">
    <property type="protein sequence ID" value="KAF4742221.1"/>
    <property type="molecule type" value="Genomic_DNA"/>
</dbReference>
<comment type="similarity">
    <text evidence="2 5">Belongs to the dUTPase family.</text>
</comment>
<evidence type="ECO:0000256" key="2">
    <source>
        <dbReference type="ARBA" id="ARBA00006581"/>
    </source>
</evidence>
<comment type="cofactor">
    <cofactor evidence="5">
        <name>Mg(2+)</name>
        <dbReference type="ChEBI" id="CHEBI:18420"/>
    </cofactor>
</comment>
<evidence type="ECO:0000256" key="4">
    <source>
        <dbReference type="ARBA" id="ARBA00023080"/>
    </source>
</evidence>
<dbReference type="Pfam" id="PF00692">
    <property type="entry name" value="dUTPase"/>
    <property type="match status" value="1"/>
</dbReference>
<dbReference type="GO" id="GO:0000287">
    <property type="term" value="F:magnesium ion binding"/>
    <property type="evidence" value="ECO:0007669"/>
    <property type="project" value="UniProtKB-UniRule"/>
</dbReference>
<dbReference type="Proteomes" id="UP000553632">
    <property type="component" value="Unassembled WGS sequence"/>
</dbReference>
<proteinExistence type="inferred from homology"/>
<comment type="caution">
    <text evidence="8">The sequence shown here is derived from an EMBL/GenBank/DDBJ whole genome shotgun (WGS) entry which is preliminary data.</text>
</comment>
<keyword evidence="5" id="KW-0479">Metal-binding</keyword>
<dbReference type="GO" id="GO:0046081">
    <property type="term" value="P:dUTP catabolic process"/>
    <property type="evidence" value="ECO:0007669"/>
    <property type="project" value="UniProtKB-UniRule"/>
</dbReference>
<dbReference type="CDD" id="cd07557">
    <property type="entry name" value="trimeric_dUTPase"/>
    <property type="match status" value="1"/>
</dbReference>
<feature type="compositionally biased region" description="Basic and acidic residues" evidence="6">
    <location>
        <begin position="89"/>
        <end position="99"/>
    </location>
</feature>
<evidence type="ECO:0000256" key="5">
    <source>
        <dbReference type="RuleBase" id="RU367024"/>
    </source>
</evidence>
<dbReference type="UniPathway" id="UPA00610">
    <property type="reaction ID" value="UER00666"/>
</dbReference>
<dbReference type="Gene3D" id="2.70.40.10">
    <property type="match status" value="1"/>
</dbReference>